<reference evidence="1 2" key="1">
    <citation type="submission" date="2018-07" db="EMBL/GenBank/DDBJ databases">
        <title>Section-level genome sequencing of Aspergillus section Nigri to investigate inter- and intra-species variation.</title>
        <authorList>
            <consortium name="DOE Joint Genome Institute"/>
            <person name="Vesth T.C."/>
            <person name="Nybo J.L."/>
            <person name="Theobald S."/>
            <person name="Frisvad J.C."/>
            <person name="Larsen T.O."/>
            <person name="Nielsen K.F."/>
            <person name="Hoof J.B."/>
            <person name="Brandl J."/>
            <person name="Salamov A."/>
            <person name="Riley R."/>
            <person name="Gladden J.M."/>
            <person name="Phatale P."/>
            <person name="Nielsen M.T."/>
            <person name="Lyhne E.K."/>
            <person name="Kogle M.E."/>
            <person name="Strasser K."/>
            <person name="McDonnell E."/>
            <person name="Barry K."/>
            <person name="Clum A."/>
            <person name="Chen C."/>
            <person name="Nolan M."/>
            <person name="Sandor L."/>
            <person name="Kuo A."/>
            <person name="Lipzen A."/>
            <person name="Hainaut M."/>
            <person name="Drula E."/>
            <person name="Tsang A."/>
            <person name="Magnuson J.K."/>
            <person name="Henrissat B."/>
            <person name="Wiebenga A."/>
            <person name="Simmons B.A."/>
            <person name="Makela M.R."/>
            <person name="De vries R.P."/>
            <person name="Grigoriev I.V."/>
            <person name="Mortensen U.H."/>
            <person name="Baker S.E."/>
            <person name="Andersen M.R."/>
        </authorList>
    </citation>
    <scope>NUCLEOTIDE SEQUENCE [LARGE SCALE GENOMIC DNA]</scope>
    <source>
        <strain evidence="1 2">ATCC 13496</strain>
    </source>
</reference>
<protein>
    <submittedName>
        <fullName evidence="1">Uncharacterized protein</fullName>
    </submittedName>
</protein>
<dbReference type="VEuPathDB" id="FungiDB:M747DRAFT_324370"/>
<organism evidence="1 2">
    <name type="scientific">Aspergillus niger ATCC 13496</name>
    <dbReference type="NCBI Taxonomy" id="1353008"/>
    <lineage>
        <taxon>Eukaryota</taxon>
        <taxon>Fungi</taxon>
        <taxon>Dikarya</taxon>
        <taxon>Ascomycota</taxon>
        <taxon>Pezizomycotina</taxon>
        <taxon>Eurotiomycetes</taxon>
        <taxon>Eurotiomycetidae</taxon>
        <taxon>Eurotiales</taxon>
        <taxon>Aspergillaceae</taxon>
        <taxon>Aspergillus</taxon>
        <taxon>Aspergillus subgen. Circumdati</taxon>
    </lineage>
</organism>
<sequence>MSLEHRTYWLGGVSGTFIPTTLSLQCARVASIVDLRIRCQTLDNNVLSTSAAVSRVALPQKRSCHYPAQSIGPDLDMISVSHICACPVVITLRLKIWSPHKHKVPLEEGTNDSMCFYRGHSAGPESAVPQGLTSNTEGGAGAMSRWSNWPLRANVSCHGHITVTGCQLRQLTSIYMLSSPDLGWLSAYQGALIGQSTSSFNSERHVSASSLAWVLYLIMGQHCSAPCKQLVNKHMSSSIPDRYSSRIKRQGHKHRVQHPADQNADPAWDLLQEAKRAKSHISSSSSSSSRPKAPNSRVLPRGCLLAYKPDSPRGGARYTLLDGSLILSRICPAALLVHYDREGMIFSAGCAAACGSSMGDARDLHTYRALVEIIQRRRKAKGGREFRNVGCSSPFVYVKTPSSRHCIISDGMNERMRRRYVDIFGGLCAFAPLHFELTPMKDTLVSRGNRQKNFDATSPKQLLGDARLAPLGTGVFVCTYGVRIKVSREMIQDGGSRNQRDYGAE</sequence>
<evidence type="ECO:0000313" key="2">
    <source>
        <dbReference type="Proteomes" id="UP000253845"/>
    </source>
</evidence>
<gene>
    <name evidence="1" type="ORF">M747DRAFT_324370</name>
</gene>
<dbReference type="Proteomes" id="UP000253845">
    <property type="component" value="Unassembled WGS sequence"/>
</dbReference>
<evidence type="ECO:0000313" key="1">
    <source>
        <dbReference type="EMBL" id="RDH18452.1"/>
    </source>
</evidence>
<dbReference type="AlphaFoldDB" id="A0A370BYG0"/>
<proteinExistence type="predicted"/>
<accession>A0A370BYG0</accession>
<name>A0A370BYG0_ASPNG</name>
<dbReference type="EMBL" id="KZ851924">
    <property type="protein sequence ID" value="RDH18452.1"/>
    <property type="molecule type" value="Genomic_DNA"/>
</dbReference>